<accession>A0A5M3MC29</accession>
<dbReference type="GeneID" id="19210864"/>
<dbReference type="Proteomes" id="UP000053558">
    <property type="component" value="Unassembled WGS sequence"/>
</dbReference>
<proteinExistence type="predicted"/>
<protein>
    <submittedName>
        <fullName evidence="2">Uncharacterized protein</fullName>
    </submittedName>
</protein>
<organism evidence="2 3">
    <name type="scientific">Coniophora puteana (strain RWD-64-598)</name>
    <name type="common">Brown rot fungus</name>
    <dbReference type="NCBI Taxonomy" id="741705"/>
    <lineage>
        <taxon>Eukaryota</taxon>
        <taxon>Fungi</taxon>
        <taxon>Dikarya</taxon>
        <taxon>Basidiomycota</taxon>
        <taxon>Agaricomycotina</taxon>
        <taxon>Agaricomycetes</taxon>
        <taxon>Agaricomycetidae</taxon>
        <taxon>Boletales</taxon>
        <taxon>Coniophorineae</taxon>
        <taxon>Coniophoraceae</taxon>
        <taxon>Coniophora</taxon>
    </lineage>
</organism>
<keyword evidence="1" id="KW-0472">Membrane</keyword>
<dbReference type="AlphaFoldDB" id="A0A5M3MC29"/>
<reference evidence="3" key="1">
    <citation type="journal article" date="2012" name="Science">
        <title>The Paleozoic origin of enzymatic lignin decomposition reconstructed from 31 fungal genomes.</title>
        <authorList>
            <person name="Floudas D."/>
            <person name="Binder M."/>
            <person name="Riley R."/>
            <person name="Barry K."/>
            <person name="Blanchette R.A."/>
            <person name="Henrissat B."/>
            <person name="Martinez A.T."/>
            <person name="Otillar R."/>
            <person name="Spatafora J.W."/>
            <person name="Yadav J.S."/>
            <person name="Aerts A."/>
            <person name="Benoit I."/>
            <person name="Boyd A."/>
            <person name="Carlson A."/>
            <person name="Copeland A."/>
            <person name="Coutinho P.M."/>
            <person name="de Vries R.P."/>
            <person name="Ferreira P."/>
            <person name="Findley K."/>
            <person name="Foster B."/>
            <person name="Gaskell J."/>
            <person name="Glotzer D."/>
            <person name="Gorecki P."/>
            <person name="Heitman J."/>
            <person name="Hesse C."/>
            <person name="Hori C."/>
            <person name="Igarashi K."/>
            <person name="Jurgens J.A."/>
            <person name="Kallen N."/>
            <person name="Kersten P."/>
            <person name="Kohler A."/>
            <person name="Kuees U."/>
            <person name="Kumar T.K.A."/>
            <person name="Kuo A."/>
            <person name="LaButti K."/>
            <person name="Larrondo L.F."/>
            <person name="Lindquist E."/>
            <person name="Ling A."/>
            <person name="Lombard V."/>
            <person name="Lucas S."/>
            <person name="Lundell T."/>
            <person name="Martin R."/>
            <person name="McLaughlin D.J."/>
            <person name="Morgenstern I."/>
            <person name="Morin E."/>
            <person name="Murat C."/>
            <person name="Nagy L.G."/>
            <person name="Nolan M."/>
            <person name="Ohm R.A."/>
            <person name="Patyshakuliyeva A."/>
            <person name="Rokas A."/>
            <person name="Ruiz-Duenas F.J."/>
            <person name="Sabat G."/>
            <person name="Salamov A."/>
            <person name="Samejima M."/>
            <person name="Schmutz J."/>
            <person name="Slot J.C."/>
            <person name="St John F."/>
            <person name="Stenlid J."/>
            <person name="Sun H."/>
            <person name="Sun S."/>
            <person name="Syed K."/>
            <person name="Tsang A."/>
            <person name="Wiebenga A."/>
            <person name="Young D."/>
            <person name="Pisabarro A."/>
            <person name="Eastwood D.C."/>
            <person name="Martin F."/>
            <person name="Cullen D."/>
            <person name="Grigoriev I.V."/>
            <person name="Hibbett D.S."/>
        </authorList>
    </citation>
    <scope>NUCLEOTIDE SEQUENCE [LARGE SCALE GENOMIC DNA]</scope>
    <source>
        <strain evidence="3">RWD-64-598 SS2</strain>
    </source>
</reference>
<dbReference type="RefSeq" id="XP_007773623.1">
    <property type="nucleotide sequence ID" value="XM_007775433.1"/>
</dbReference>
<dbReference type="KEGG" id="cput:CONPUDRAFT_84975"/>
<keyword evidence="1" id="KW-1133">Transmembrane helix</keyword>
<comment type="caution">
    <text evidence="2">The sequence shown here is derived from an EMBL/GenBank/DDBJ whole genome shotgun (WGS) entry which is preliminary data.</text>
</comment>
<keyword evidence="3" id="KW-1185">Reference proteome</keyword>
<evidence type="ECO:0000313" key="3">
    <source>
        <dbReference type="Proteomes" id="UP000053558"/>
    </source>
</evidence>
<name>A0A5M3MC29_CONPW</name>
<evidence type="ECO:0000256" key="1">
    <source>
        <dbReference type="SAM" id="Phobius"/>
    </source>
</evidence>
<evidence type="ECO:0000313" key="2">
    <source>
        <dbReference type="EMBL" id="EIW76390.1"/>
    </source>
</evidence>
<sequence>MLAAFELILCLFAVHYLIKVSRNHRPGGVLTNSLVSTLIRDNFLYFILAFFILLITALEEITWIQSSKDLYWTTYTALRYVFYGIVGPWMMLDLRKEAYRKHAEASSNNVKLLLLPHQRLGGHTNCDVTSSQSA</sequence>
<feature type="transmembrane region" description="Helical" evidence="1">
    <location>
        <begin position="70"/>
        <end position="92"/>
    </location>
</feature>
<keyword evidence="1" id="KW-0812">Transmembrane</keyword>
<dbReference type="EMBL" id="JH711586">
    <property type="protein sequence ID" value="EIW76390.1"/>
    <property type="molecule type" value="Genomic_DNA"/>
</dbReference>
<feature type="transmembrane region" description="Helical" evidence="1">
    <location>
        <begin position="43"/>
        <end position="64"/>
    </location>
</feature>
<gene>
    <name evidence="2" type="ORF">CONPUDRAFT_84975</name>
</gene>